<evidence type="ECO:0000313" key="2">
    <source>
        <dbReference type="Proteomes" id="UP000317663"/>
    </source>
</evidence>
<dbReference type="Proteomes" id="UP000317663">
    <property type="component" value="Unassembled WGS sequence"/>
</dbReference>
<protein>
    <submittedName>
        <fullName evidence="1">Uncharacterized protein</fullName>
    </submittedName>
</protein>
<organism evidence="1 2">
    <name type="scientific">Ewingella americana</name>
    <dbReference type="NCBI Taxonomy" id="41202"/>
    <lineage>
        <taxon>Bacteria</taxon>
        <taxon>Pseudomonadati</taxon>
        <taxon>Pseudomonadota</taxon>
        <taxon>Gammaproteobacteria</taxon>
        <taxon>Enterobacterales</taxon>
        <taxon>Yersiniaceae</taxon>
        <taxon>Ewingella</taxon>
    </lineage>
</organism>
<comment type="caution">
    <text evidence="1">The sequence shown here is derived from an EMBL/GenBank/DDBJ whole genome shotgun (WGS) entry which is preliminary data.</text>
</comment>
<dbReference type="EMBL" id="RCZD01000008">
    <property type="protein sequence ID" value="TPG59884.1"/>
    <property type="molecule type" value="Genomic_DNA"/>
</dbReference>
<evidence type="ECO:0000313" key="1">
    <source>
        <dbReference type="EMBL" id="TPG59884.1"/>
    </source>
</evidence>
<keyword evidence="2" id="KW-1185">Reference proteome</keyword>
<dbReference type="AlphaFoldDB" id="A0A502GDE5"/>
<name>A0A502GDE5_9GAMM</name>
<dbReference type="RefSeq" id="WP_140473614.1">
    <property type="nucleotide sequence ID" value="NZ_RCZD01000008.1"/>
</dbReference>
<accession>A0A502GDE5</accession>
<sequence length="79" mass="8739">MSDKVPLTIGDVAAIRALARQIQLLRFDNIEFVKNAIHDELSHEVSSTMLEMLSLLCDPDVVDDLCGRAIADFHTTGEI</sequence>
<gene>
    <name evidence="1" type="ORF">EAH77_15065</name>
</gene>
<proteinExistence type="predicted"/>
<reference evidence="1 2" key="1">
    <citation type="journal article" date="2019" name="Environ. Microbiol.">
        <title>Species interactions and distinct microbial communities in high Arctic permafrost affected cryosols are associated with the CH4 and CO2 gas fluxes.</title>
        <authorList>
            <person name="Altshuler I."/>
            <person name="Hamel J."/>
            <person name="Turney S."/>
            <person name="Magnuson E."/>
            <person name="Levesque R."/>
            <person name="Greer C."/>
            <person name="Whyte L.G."/>
        </authorList>
    </citation>
    <scope>NUCLEOTIDE SEQUENCE [LARGE SCALE GENOMIC DNA]</scope>
    <source>
        <strain evidence="1 2">E4</strain>
    </source>
</reference>